<reference evidence="1 3" key="1">
    <citation type="journal article" date="2008" name="Science">
        <title>The Physcomitrella genome reveals evolutionary insights into the conquest of land by plants.</title>
        <authorList>
            <person name="Rensing S."/>
            <person name="Lang D."/>
            <person name="Zimmer A."/>
            <person name="Terry A."/>
            <person name="Salamov A."/>
            <person name="Shapiro H."/>
            <person name="Nishiyama T."/>
            <person name="Perroud P.-F."/>
            <person name="Lindquist E."/>
            <person name="Kamisugi Y."/>
            <person name="Tanahashi T."/>
            <person name="Sakakibara K."/>
            <person name="Fujita T."/>
            <person name="Oishi K."/>
            <person name="Shin-I T."/>
            <person name="Kuroki Y."/>
            <person name="Toyoda A."/>
            <person name="Suzuki Y."/>
            <person name="Hashimoto A."/>
            <person name="Yamaguchi K."/>
            <person name="Sugano A."/>
            <person name="Kohara Y."/>
            <person name="Fujiyama A."/>
            <person name="Anterola A."/>
            <person name="Aoki S."/>
            <person name="Ashton N."/>
            <person name="Barbazuk W.B."/>
            <person name="Barker E."/>
            <person name="Bennetzen J."/>
            <person name="Bezanilla M."/>
            <person name="Blankenship R."/>
            <person name="Cho S.H."/>
            <person name="Dutcher S."/>
            <person name="Estelle M."/>
            <person name="Fawcett J.A."/>
            <person name="Gundlach H."/>
            <person name="Hanada K."/>
            <person name="Heyl A."/>
            <person name="Hicks K.A."/>
            <person name="Hugh J."/>
            <person name="Lohr M."/>
            <person name="Mayer K."/>
            <person name="Melkozernov A."/>
            <person name="Murata T."/>
            <person name="Nelson D."/>
            <person name="Pils B."/>
            <person name="Prigge M."/>
            <person name="Reiss B."/>
            <person name="Renner T."/>
            <person name="Rombauts S."/>
            <person name="Rushton P."/>
            <person name="Sanderfoot A."/>
            <person name="Schween G."/>
            <person name="Shiu S.-H."/>
            <person name="Stueber K."/>
            <person name="Theodoulou F.L."/>
            <person name="Tu H."/>
            <person name="Van de Peer Y."/>
            <person name="Verrier P.J."/>
            <person name="Waters E."/>
            <person name="Wood A."/>
            <person name="Yang L."/>
            <person name="Cove D."/>
            <person name="Cuming A."/>
            <person name="Hasebe M."/>
            <person name="Lucas S."/>
            <person name="Mishler D.B."/>
            <person name="Reski R."/>
            <person name="Grigoriev I."/>
            <person name="Quatrano R.S."/>
            <person name="Boore J.L."/>
        </authorList>
    </citation>
    <scope>NUCLEOTIDE SEQUENCE [LARGE SCALE GENOMIC DNA]</scope>
    <source>
        <strain evidence="2 3">cv. Gransden 2004</strain>
    </source>
</reference>
<gene>
    <name evidence="1" type="ORF">PHYPA_029410</name>
</gene>
<organism evidence="1">
    <name type="scientific">Physcomitrium patens</name>
    <name type="common">Spreading-leaved earth moss</name>
    <name type="synonym">Physcomitrella patens</name>
    <dbReference type="NCBI Taxonomy" id="3218"/>
    <lineage>
        <taxon>Eukaryota</taxon>
        <taxon>Viridiplantae</taxon>
        <taxon>Streptophyta</taxon>
        <taxon>Embryophyta</taxon>
        <taxon>Bryophyta</taxon>
        <taxon>Bryophytina</taxon>
        <taxon>Bryopsida</taxon>
        <taxon>Funariidae</taxon>
        <taxon>Funariales</taxon>
        <taxon>Funariaceae</taxon>
        <taxon>Physcomitrium</taxon>
    </lineage>
</organism>
<dbReference type="EMBL" id="ABEU02000025">
    <property type="protein sequence ID" value="PNR27258.1"/>
    <property type="molecule type" value="Genomic_DNA"/>
</dbReference>
<reference evidence="1 3" key="2">
    <citation type="journal article" date="2018" name="Plant J.">
        <title>The Physcomitrella patens chromosome-scale assembly reveals moss genome structure and evolution.</title>
        <authorList>
            <person name="Lang D."/>
            <person name="Ullrich K.K."/>
            <person name="Murat F."/>
            <person name="Fuchs J."/>
            <person name="Jenkins J."/>
            <person name="Haas F.B."/>
            <person name="Piednoel M."/>
            <person name="Gundlach H."/>
            <person name="Van Bel M."/>
            <person name="Meyberg R."/>
            <person name="Vives C."/>
            <person name="Morata J."/>
            <person name="Symeonidi A."/>
            <person name="Hiss M."/>
            <person name="Muchero W."/>
            <person name="Kamisugi Y."/>
            <person name="Saleh O."/>
            <person name="Blanc G."/>
            <person name="Decker E.L."/>
            <person name="van Gessel N."/>
            <person name="Grimwood J."/>
            <person name="Hayes R.D."/>
            <person name="Graham S.W."/>
            <person name="Gunter L.E."/>
            <person name="McDaniel S.F."/>
            <person name="Hoernstein S.N.W."/>
            <person name="Larsson A."/>
            <person name="Li F.W."/>
            <person name="Perroud P.F."/>
            <person name="Phillips J."/>
            <person name="Ranjan P."/>
            <person name="Rokshar D.S."/>
            <person name="Rothfels C.J."/>
            <person name="Schneider L."/>
            <person name="Shu S."/>
            <person name="Stevenson D.W."/>
            <person name="Thummler F."/>
            <person name="Tillich M."/>
            <person name="Villarreal Aguilar J.C."/>
            <person name="Widiez T."/>
            <person name="Wong G.K."/>
            <person name="Wymore A."/>
            <person name="Zhang Y."/>
            <person name="Zimmer A.D."/>
            <person name="Quatrano R.S."/>
            <person name="Mayer K.F.X."/>
            <person name="Goodstein D."/>
            <person name="Casacuberta J.M."/>
            <person name="Vandepoele K."/>
            <person name="Reski R."/>
            <person name="Cuming A.C."/>
            <person name="Tuskan G.A."/>
            <person name="Maumus F."/>
            <person name="Salse J."/>
            <person name="Schmutz J."/>
            <person name="Rensing S.A."/>
        </authorList>
    </citation>
    <scope>NUCLEOTIDE SEQUENCE [LARGE SCALE GENOMIC DNA]</scope>
    <source>
        <strain evidence="2 3">cv. Gransden 2004</strain>
    </source>
</reference>
<keyword evidence="3" id="KW-1185">Reference proteome</keyword>
<proteinExistence type="predicted"/>
<reference evidence="2" key="3">
    <citation type="submission" date="2020-12" db="UniProtKB">
        <authorList>
            <consortium name="EnsemblPlants"/>
        </authorList>
    </citation>
    <scope>IDENTIFICATION</scope>
</reference>
<dbReference type="AlphaFoldDB" id="A0A2K1IDA3"/>
<dbReference type="PaxDb" id="3218-PP1S215_13V6.1"/>
<accession>A0A2K1IDA3</accession>
<dbReference type="Gramene" id="Pp3c25_610V3.1">
    <property type="protein sequence ID" value="PAC:32979993.CDS.1"/>
    <property type="gene ID" value="Pp3c25_610"/>
</dbReference>
<evidence type="ECO:0000313" key="1">
    <source>
        <dbReference type="EMBL" id="PNR27258.1"/>
    </source>
</evidence>
<evidence type="ECO:0000313" key="2">
    <source>
        <dbReference type="EnsemblPlants" id="PAC:32979993.CDS.1"/>
    </source>
</evidence>
<dbReference type="EnsemblPlants" id="Pp3c25_610V3.2">
    <property type="protein sequence ID" value="PAC:32979994.CDS.1"/>
    <property type="gene ID" value="Pp3c25_610"/>
</dbReference>
<dbReference type="Proteomes" id="UP000006727">
    <property type="component" value="Chromosome 25"/>
</dbReference>
<sequence>MKRTLSALSGDNGVAILVSLMDVFSIGRKKSPLSNIGGRTESLEALIEQVCVQFVTKQHS</sequence>
<dbReference type="EnsemblPlants" id="Pp3c25_610V3.1">
    <property type="protein sequence ID" value="PAC:32979993.CDS.1"/>
    <property type="gene ID" value="Pp3c25_610"/>
</dbReference>
<dbReference type="Gramene" id="Pp3c25_610V3.2">
    <property type="protein sequence ID" value="PAC:32979994.CDS.1"/>
    <property type="gene ID" value="Pp3c25_610"/>
</dbReference>
<dbReference type="InParanoid" id="A0A2K1IDA3"/>
<protein>
    <submittedName>
        <fullName evidence="1 2">Uncharacterized protein</fullName>
    </submittedName>
</protein>
<name>A0A2K1IDA3_PHYPA</name>
<evidence type="ECO:0000313" key="3">
    <source>
        <dbReference type="Proteomes" id="UP000006727"/>
    </source>
</evidence>